<accession>A0AAN4CCU1</accession>
<evidence type="ECO:0000313" key="2">
    <source>
        <dbReference type="Proteomes" id="UP001171165"/>
    </source>
</evidence>
<dbReference type="EMBL" id="ABKSPD020000012">
    <property type="protein sequence ID" value="EKW9777294.1"/>
    <property type="molecule type" value="Genomic_DNA"/>
</dbReference>
<dbReference type="AlphaFoldDB" id="A0AAN4CCU1"/>
<dbReference type="Gene3D" id="1.25.10.10">
    <property type="entry name" value="Leucine-rich Repeat Variant"/>
    <property type="match status" value="1"/>
</dbReference>
<comment type="caution">
    <text evidence="1">The sequence shown here is derived from an EMBL/GenBank/DDBJ whole genome shotgun (WGS) entry which is preliminary data.</text>
</comment>
<dbReference type="Proteomes" id="UP001171165">
    <property type="component" value="Unassembled WGS sequence"/>
</dbReference>
<dbReference type="InterPro" id="IPR011989">
    <property type="entry name" value="ARM-like"/>
</dbReference>
<dbReference type="RefSeq" id="WP_049211469.1">
    <property type="nucleotide sequence ID" value="NZ_BGMB01000037.1"/>
</dbReference>
<dbReference type="SUPFAM" id="SSF48371">
    <property type="entry name" value="ARM repeat"/>
    <property type="match status" value="1"/>
</dbReference>
<dbReference type="Pfam" id="PF13646">
    <property type="entry name" value="HEAT_2"/>
    <property type="match status" value="1"/>
</dbReference>
<gene>
    <name evidence="1" type="ORF">PW210_003159</name>
</gene>
<protein>
    <submittedName>
        <fullName evidence="1">HEAT repeat domain-containing protein</fullName>
    </submittedName>
</protein>
<dbReference type="InterPro" id="IPR016024">
    <property type="entry name" value="ARM-type_fold"/>
</dbReference>
<reference evidence="1" key="1">
    <citation type="submission" date="2023-06" db="EMBL/GenBank/DDBJ databases">
        <authorList>
            <consortium name="Clinical and Environmental Microbiology Branch: Whole genome sequencing antimicrobial resistance pathogens in the healthcare setting"/>
        </authorList>
    </citation>
    <scope>NUCLEOTIDE SEQUENCE</scope>
    <source>
        <strain evidence="1">Microbial</strain>
    </source>
</reference>
<sequence>MSTTAISRLVDLTRDTNNDVKTAAIYALGESGYKTTATISRLTDLTRDINNDVKIAAIKALGRILRPDTATH</sequence>
<proteinExistence type="predicted"/>
<name>A0AAN4CCU1_PROMI</name>
<organism evidence="1 2">
    <name type="scientific">Proteus mirabilis</name>
    <dbReference type="NCBI Taxonomy" id="584"/>
    <lineage>
        <taxon>Bacteria</taxon>
        <taxon>Pseudomonadati</taxon>
        <taxon>Pseudomonadota</taxon>
        <taxon>Gammaproteobacteria</taxon>
        <taxon>Enterobacterales</taxon>
        <taxon>Morganellaceae</taxon>
        <taxon>Proteus</taxon>
    </lineage>
</organism>
<evidence type="ECO:0000313" key="1">
    <source>
        <dbReference type="EMBL" id="EKW9777294.1"/>
    </source>
</evidence>